<evidence type="ECO:0000313" key="8">
    <source>
        <dbReference type="Proteomes" id="UP000439903"/>
    </source>
</evidence>
<evidence type="ECO:0000313" key="7">
    <source>
        <dbReference type="EMBL" id="KAF0475481.1"/>
    </source>
</evidence>
<keyword evidence="7" id="KW-0418">Kinase</keyword>
<reference evidence="7 8" key="1">
    <citation type="journal article" date="2019" name="Environ. Microbiol.">
        <title>At the nexus of three kingdoms: the genome of the mycorrhizal fungus Gigaspora margarita provides insights into plant, endobacterial and fungal interactions.</title>
        <authorList>
            <person name="Venice F."/>
            <person name="Ghignone S."/>
            <person name="Salvioli di Fossalunga A."/>
            <person name="Amselem J."/>
            <person name="Novero M."/>
            <person name="Xianan X."/>
            <person name="Sedzielewska Toro K."/>
            <person name="Morin E."/>
            <person name="Lipzen A."/>
            <person name="Grigoriev I.V."/>
            <person name="Henrissat B."/>
            <person name="Martin F.M."/>
            <person name="Bonfante P."/>
        </authorList>
    </citation>
    <scope>NUCLEOTIDE SEQUENCE [LARGE SCALE GENOMIC DNA]</scope>
    <source>
        <strain evidence="7 8">BEG34</strain>
    </source>
</reference>
<dbReference type="OrthoDB" id="2325869at2759"/>
<dbReference type="InterPro" id="IPR008984">
    <property type="entry name" value="SMAD_FHA_dom_sf"/>
</dbReference>
<dbReference type="InterPro" id="IPR000719">
    <property type="entry name" value="Prot_kinase_dom"/>
</dbReference>
<dbReference type="InterPro" id="IPR000253">
    <property type="entry name" value="FHA_dom"/>
</dbReference>
<dbReference type="PANTHER" id="PTHR45138">
    <property type="entry name" value="REGULATORY COMPONENTS OF SENSORY TRANSDUCTION SYSTEM"/>
    <property type="match status" value="1"/>
</dbReference>
<dbReference type="SMART" id="SM00240">
    <property type="entry name" value="FHA"/>
    <property type="match status" value="1"/>
</dbReference>
<dbReference type="InterPro" id="IPR011009">
    <property type="entry name" value="Kinase-like_dom_sf"/>
</dbReference>
<dbReference type="GO" id="GO:0052621">
    <property type="term" value="F:diguanylate cyclase activity"/>
    <property type="evidence" value="ECO:0007669"/>
    <property type="project" value="TreeGrafter"/>
</dbReference>
<dbReference type="Gene3D" id="2.60.200.20">
    <property type="match status" value="1"/>
</dbReference>
<dbReference type="SUPFAM" id="SSF56112">
    <property type="entry name" value="Protein kinase-like (PK-like)"/>
    <property type="match status" value="1"/>
</dbReference>
<name>A0A8H4ABT1_GIGMA</name>
<dbReference type="GO" id="GO:0005886">
    <property type="term" value="C:plasma membrane"/>
    <property type="evidence" value="ECO:0007669"/>
    <property type="project" value="TreeGrafter"/>
</dbReference>
<evidence type="ECO:0000256" key="2">
    <source>
        <dbReference type="ARBA" id="ARBA00005575"/>
    </source>
</evidence>
<dbReference type="Pfam" id="PF22693">
    <property type="entry name" value="MACPF_1"/>
    <property type="match status" value="1"/>
</dbReference>
<dbReference type="SMART" id="SM00267">
    <property type="entry name" value="GGDEF"/>
    <property type="match status" value="1"/>
</dbReference>
<dbReference type="CDD" id="cd00060">
    <property type="entry name" value="FHA"/>
    <property type="match status" value="1"/>
</dbReference>
<dbReference type="Pfam" id="PF00498">
    <property type="entry name" value="FHA"/>
    <property type="match status" value="1"/>
</dbReference>
<dbReference type="InterPro" id="IPR054586">
    <property type="entry name" value="MACPF_1_fungal"/>
</dbReference>
<evidence type="ECO:0000259" key="4">
    <source>
        <dbReference type="PROSITE" id="PS50006"/>
    </source>
</evidence>
<evidence type="ECO:0000259" key="6">
    <source>
        <dbReference type="PROSITE" id="PS50887"/>
    </source>
</evidence>
<feature type="domain" description="Protein kinase" evidence="5">
    <location>
        <begin position="1"/>
        <end position="192"/>
    </location>
</feature>
<dbReference type="Proteomes" id="UP000439903">
    <property type="component" value="Unassembled WGS sequence"/>
</dbReference>
<sequence>MVLQYCSGKNLREHLKEEYAIKSDWSYKIQMAKEIATGLQYIHAENLVHCDLNSKNIMHHNGRFVIIDFGSSLSLKNQTEPTLKVTEENIAYVDPKFFDLTRKDHKYDQSFDIYSLGVIFWEISSGRLPFSDRLELKDTKQLKTFLALENRENPINLTPVDYKELYCDSWNPDPKKRPLIDEVINRLNDIEFNCEYRDSNYIPEICFGNSFRNRIRPTSINVACLEVAKGLPPNLYIFLSLGEISIGRGNSNDVIIKDQEIAKKHARISVNNGNVKIEKFESDYDIFVNVEKLEFHTPRLLIKGDVISMGRSEFQYLPNDEYISRMDKSLPIYNKIYFSKKLEDEFKSVKEENKLDLCLLFFDVDDFKSINDHYDHTAGDYVLKELVNLIRNNHVRPVDTFARFGGDEFTILLKDADINLAVKTAEGIRGSIEIHSFIYNKIKLPITLSIGVSEMNSSVETYKDLLLHADNALLEAKKGGRNRVIIWNNKPNSTPKSENYPRESPNKSEAESYHTESLVSSSIKDISTYSTMDEEIDVTIIKLNSENKETVCSMYLVSNKTLNSIRTKLEEYDDDFRMGTNCRFVRKKKNLVQKILRKEESKLNLSQIIETHDDCHFLYIKESAEFDLLKLKDEKGFKFCTNGSIENAKKKAFKIIINKIKPPSDSGISHKDNTYKCDHEFRTDCKRCLIIDGKVSDALEWFCSSLKLPPINSEQFTNHLCEWWPKKEIKFSKNSDIIATEEFVKDVKAALESNEDIIKQLRKVSEDYGHFYAYHLILGGAIVKSNSHVKNSGECPKINFSYIHAFEITFLDNIVGQDIKNMQNFHNDNTDVSTSVNVIGGNKNKYSEDNIKSWDESLENESTWKIIGYNDIYPLFELLEEDLQKKVLSALGHRILKAGTKDINFDLKENSPYIHNLSSHIKEIEGNVHSYQIFASIMSKCDKILFSAHIDFLNKDKNIPVIVVHNIEREYSSSTTHCSIKLGWIIVGPLTNFDFKVQFPLVFKSMKQSMKHMKSLKGDHITVGINNYNPCILGICAVEANSQTGSMSNNDSTRKESTEITQFDITYDPKETEIVVGTHFSTYKGSACLFVYNIKDIEMPVDETILQNLALYTCVIDIDNHDKFDFGQKNVIWHRLEQEKISYANFESMKSSKKVSDNDLILVSQQFKNCPACNHFGFVNVNSNNSKVIYKSLNSKPLNSAEDIAYLLFSLVNNPKN</sequence>
<feature type="compositionally biased region" description="Basic and acidic residues" evidence="3">
    <location>
        <begin position="499"/>
        <end position="514"/>
    </location>
</feature>
<comment type="subcellular location">
    <subcellularLocation>
        <location evidence="1">Membrane</location>
        <topology evidence="1">Single-pass membrane protein</topology>
    </subcellularLocation>
</comment>
<dbReference type="InterPro" id="IPR000160">
    <property type="entry name" value="GGDEF_dom"/>
</dbReference>
<dbReference type="InterPro" id="IPR029787">
    <property type="entry name" value="Nucleotide_cyclase"/>
</dbReference>
<dbReference type="AlphaFoldDB" id="A0A8H4ABT1"/>
<dbReference type="Gene3D" id="1.10.510.10">
    <property type="entry name" value="Transferase(Phosphotransferase) domain 1"/>
    <property type="match status" value="1"/>
</dbReference>
<keyword evidence="7" id="KW-0808">Transferase</keyword>
<dbReference type="SUPFAM" id="SSF49879">
    <property type="entry name" value="SMAD/FHA domain"/>
    <property type="match status" value="1"/>
</dbReference>
<feature type="domain" description="GGDEF" evidence="6">
    <location>
        <begin position="355"/>
        <end position="489"/>
    </location>
</feature>
<evidence type="ECO:0000256" key="3">
    <source>
        <dbReference type="SAM" id="MobiDB-lite"/>
    </source>
</evidence>
<evidence type="ECO:0000256" key="1">
    <source>
        <dbReference type="ARBA" id="ARBA00004167"/>
    </source>
</evidence>
<gene>
    <name evidence="7" type="ORF">F8M41_024620</name>
</gene>
<dbReference type="InterPro" id="IPR050469">
    <property type="entry name" value="Diguanylate_Cyclase"/>
</dbReference>
<dbReference type="GO" id="GO:0043709">
    <property type="term" value="P:cell adhesion involved in single-species biofilm formation"/>
    <property type="evidence" value="ECO:0007669"/>
    <property type="project" value="TreeGrafter"/>
</dbReference>
<protein>
    <submittedName>
        <fullName evidence="7">Kinase-like protein</fullName>
    </submittedName>
</protein>
<dbReference type="PANTHER" id="PTHR45138:SF9">
    <property type="entry name" value="DIGUANYLATE CYCLASE DGCM-RELATED"/>
    <property type="match status" value="1"/>
</dbReference>
<dbReference type="Pfam" id="PF00069">
    <property type="entry name" value="Pkinase"/>
    <property type="match status" value="1"/>
</dbReference>
<dbReference type="Pfam" id="PF00990">
    <property type="entry name" value="GGDEF"/>
    <property type="match status" value="1"/>
</dbReference>
<dbReference type="InterPro" id="IPR043128">
    <property type="entry name" value="Rev_trsase/Diguanyl_cyclase"/>
</dbReference>
<organism evidence="7 8">
    <name type="scientific">Gigaspora margarita</name>
    <dbReference type="NCBI Taxonomy" id="4874"/>
    <lineage>
        <taxon>Eukaryota</taxon>
        <taxon>Fungi</taxon>
        <taxon>Fungi incertae sedis</taxon>
        <taxon>Mucoromycota</taxon>
        <taxon>Glomeromycotina</taxon>
        <taxon>Glomeromycetes</taxon>
        <taxon>Diversisporales</taxon>
        <taxon>Gigasporaceae</taxon>
        <taxon>Gigaspora</taxon>
    </lineage>
</organism>
<dbReference type="NCBIfam" id="TIGR00254">
    <property type="entry name" value="GGDEF"/>
    <property type="match status" value="1"/>
</dbReference>
<accession>A0A8H4ABT1</accession>
<dbReference type="PROSITE" id="PS50011">
    <property type="entry name" value="PROTEIN_KINASE_DOM"/>
    <property type="match status" value="1"/>
</dbReference>
<feature type="region of interest" description="Disordered" evidence="3">
    <location>
        <begin position="486"/>
        <end position="514"/>
    </location>
</feature>
<keyword evidence="8" id="KW-1185">Reference proteome</keyword>
<dbReference type="GO" id="GO:0004672">
    <property type="term" value="F:protein kinase activity"/>
    <property type="evidence" value="ECO:0007669"/>
    <property type="project" value="InterPro"/>
</dbReference>
<dbReference type="GO" id="GO:0005524">
    <property type="term" value="F:ATP binding"/>
    <property type="evidence" value="ECO:0007669"/>
    <property type="project" value="InterPro"/>
</dbReference>
<dbReference type="EMBL" id="WTPW01000846">
    <property type="protein sequence ID" value="KAF0475481.1"/>
    <property type="molecule type" value="Genomic_DNA"/>
</dbReference>
<feature type="domain" description="FHA" evidence="4">
    <location>
        <begin position="244"/>
        <end position="293"/>
    </location>
</feature>
<dbReference type="Gene3D" id="3.30.70.270">
    <property type="match status" value="1"/>
</dbReference>
<dbReference type="CDD" id="cd01949">
    <property type="entry name" value="GGDEF"/>
    <property type="match status" value="1"/>
</dbReference>
<comment type="caution">
    <text evidence="7">The sequence shown here is derived from an EMBL/GenBank/DDBJ whole genome shotgun (WGS) entry which is preliminary data.</text>
</comment>
<dbReference type="PROSITE" id="PS50006">
    <property type="entry name" value="FHA_DOMAIN"/>
    <property type="match status" value="1"/>
</dbReference>
<comment type="similarity">
    <text evidence="2">Belongs to the protein kinase superfamily. CAMK Ser/Thr protein kinase family. CHEK2 subfamily.</text>
</comment>
<evidence type="ECO:0000259" key="5">
    <source>
        <dbReference type="PROSITE" id="PS50011"/>
    </source>
</evidence>
<proteinExistence type="inferred from homology"/>
<dbReference type="PROSITE" id="PS50887">
    <property type="entry name" value="GGDEF"/>
    <property type="match status" value="1"/>
</dbReference>
<dbReference type="SUPFAM" id="SSF55073">
    <property type="entry name" value="Nucleotide cyclase"/>
    <property type="match status" value="1"/>
</dbReference>